<protein>
    <submittedName>
        <fullName evidence="1">Type VI secretion-associated protein</fullName>
    </submittedName>
</protein>
<dbReference type="InterPro" id="IPR038225">
    <property type="entry name" value="TagF_sf"/>
</dbReference>
<name>A0A266QF91_9GAMM</name>
<dbReference type="Proteomes" id="UP000216101">
    <property type="component" value="Unassembled WGS sequence"/>
</dbReference>
<dbReference type="NCBIfam" id="TIGR03373">
    <property type="entry name" value="VI_minor_4"/>
    <property type="match status" value="1"/>
</dbReference>
<evidence type="ECO:0000313" key="1">
    <source>
        <dbReference type="EMBL" id="OZY88021.1"/>
    </source>
</evidence>
<comment type="caution">
    <text evidence="1">The sequence shown here is derived from an EMBL/GenBank/DDBJ whole genome shotgun (WGS) entry which is preliminary data.</text>
</comment>
<dbReference type="AlphaFoldDB" id="A0A266QF91"/>
<evidence type="ECO:0000313" key="2">
    <source>
        <dbReference type="Proteomes" id="UP000216101"/>
    </source>
</evidence>
<reference evidence="2" key="1">
    <citation type="submission" date="2017-05" db="EMBL/GenBank/DDBJ databases">
        <authorList>
            <person name="Barney B.M."/>
        </authorList>
    </citation>
    <scope>NUCLEOTIDE SEQUENCE [LARGE SCALE GENOMIC DNA]</scope>
    <source>
        <strain evidence="2">PSBB022</strain>
    </source>
</reference>
<dbReference type="Pfam" id="PF09867">
    <property type="entry name" value="TagF_N"/>
    <property type="match status" value="1"/>
</dbReference>
<gene>
    <name evidence="1" type="ORF">CBP51_11165</name>
</gene>
<organism evidence="1 2">
    <name type="scientific">Cellvibrio mixtus</name>
    <dbReference type="NCBI Taxonomy" id="39650"/>
    <lineage>
        <taxon>Bacteria</taxon>
        <taxon>Pseudomonadati</taxon>
        <taxon>Pseudomonadota</taxon>
        <taxon>Gammaproteobacteria</taxon>
        <taxon>Cellvibrionales</taxon>
        <taxon>Cellvibrionaceae</taxon>
        <taxon>Cellvibrio</taxon>
    </lineage>
</organism>
<proteinExistence type="predicted"/>
<dbReference type="EMBL" id="NHNI01000001">
    <property type="protein sequence ID" value="OZY88021.1"/>
    <property type="molecule type" value="Genomic_DNA"/>
</dbReference>
<sequence length="244" mass="27243">MNANAVGLFGKLPAHGDFIYRNLPSNFINAWDTWLQGFVGSSQEQIGESWLDVYLTSPIWRFVLSDGVIDNHQWAGIMLPSVDRVGRYFPFSVAVRLTNNANSFDVIRQSSWFDAVEQIALKALAGQLQIDDLTLELNQHKLDVKSAYQPAATAPEQQATLIPLQQDAAPVETVFPLLMDAVCKEQFASYSVWSTAYGSQLVDPCLFYTRGLPQLRGIAAMLDGQWASRGWHQPYQCKSHSTSI</sequence>
<keyword evidence="2" id="KW-1185">Reference proteome</keyword>
<dbReference type="Gene3D" id="3.40.1730.10">
    <property type="entry name" value="pa0076 domain"/>
    <property type="match status" value="1"/>
</dbReference>
<dbReference type="InterPro" id="IPR017748">
    <property type="entry name" value="TagF"/>
</dbReference>
<accession>A0A266QF91</accession>
<dbReference type="PIRSF" id="PIRSF029287">
    <property type="entry name" value="UCP029287"/>
    <property type="match status" value="1"/>
</dbReference>